<dbReference type="HOGENOM" id="CLU_1199095_0_0_11"/>
<feature type="region of interest" description="Disordered" evidence="2">
    <location>
        <begin position="1"/>
        <end position="36"/>
    </location>
</feature>
<keyword evidence="4" id="KW-1185">Reference proteome</keyword>
<dbReference type="KEGG" id="stp:Strop_0596"/>
<dbReference type="STRING" id="369723.Strop_0596"/>
<evidence type="ECO:0000256" key="2">
    <source>
        <dbReference type="SAM" id="MobiDB-lite"/>
    </source>
</evidence>
<dbReference type="EMBL" id="CP000667">
    <property type="protein sequence ID" value="ABP53076.1"/>
    <property type="molecule type" value="Genomic_DNA"/>
</dbReference>
<accession>A4X2H6</accession>
<evidence type="ECO:0000256" key="1">
    <source>
        <dbReference type="SAM" id="Coils"/>
    </source>
</evidence>
<dbReference type="Proteomes" id="UP000000235">
    <property type="component" value="Chromosome"/>
</dbReference>
<evidence type="ECO:0000313" key="3">
    <source>
        <dbReference type="EMBL" id="ABP53076.1"/>
    </source>
</evidence>
<evidence type="ECO:0000313" key="4">
    <source>
        <dbReference type="Proteomes" id="UP000000235"/>
    </source>
</evidence>
<proteinExistence type="predicted"/>
<reference evidence="4" key="1">
    <citation type="journal article" date="2007" name="Proc. Natl. Acad. Sci. U.S.A.">
        <title>Genome sequencing reveals complex secondary metabolome in the marine actinomycete Salinispora tropica.</title>
        <authorList>
            <person name="Udwary D.W."/>
            <person name="Zeigler L."/>
            <person name="Asolkar R.N."/>
            <person name="Singan V."/>
            <person name="Lapidus A."/>
            <person name="Fenical W."/>
            <person name="Jensen P.R."/>
            <person name="Moore B.S."/>
        </authorList>
    </citation>
    <scope>NUCLEOTIDE SEQUENCE [LARGE SCALE GENOMIC DNA]</scope>
    <source>
        <strain evidence="4">ATCC BAA-916 / DSM 44818 / CNB-440</strain>
    </source>
</reference>
<sequence>MRHPDAGFSGHESAGPDASAPASHRGSGGDLVGHRGRGVDDGRLAVRYLACRAGPRLACGELPADRRPRRGQGAVECEPEELTVDWQSLGTPIAAVCTAILTYLGTRHVTKVERRREEARLAEVARDEALVVEQALSVAHEKARAAIILERNELLERWQRTLDEARDDRQRLLHEHRAEIARVREEARDEVASVRESAQLIIGDLRRQVVQLRSDLQASRDQWRYDRPNDL</sequence>
<dbReference type="AlphaFoldDB" id="A4X2H6"/>
<keyword evidence="1" id="KW-0175">Coiled coil</keyword>
<dbReference type="eggNOG" id="ENOG50349TZ">
    <property type="taxonomic scope" value="Bacteria"/>
</dbReference>
<name>A4X2H6_SALTO</name>
<feature type="coiled-coil region" evidence="1">
    <location>
        <begin position="148"/>
        <end position="222"/>
    </location>
</feature>
<organism evidence="3 4">
    <name type="scientific">Salinispora tropica (strain ATCC BAA-916 / DSM 44818 / JCM 13857 / NBRC 105044 / CNB-440)</name>
    <dbReference type="NCBI Taxonomy" id="369723"/>
    <lineage>
        <taxon>Bacteria</taxon>
        <taxon>Bacillati</taxon>
        <taxon>Actinomycetota</taxon>
        <taxon>Actinomycetes</taxon>
        <taxon>Micromonosporales</taxon>
        <taxon>Micromonosporaceae</taxon>
        <taxon>Salinispora</taxon>
    </lineage>
</organism>
<gene>
    <name evidence="3" type="ordered locus">Strop_0596</name>
</gene>
<protein>
    <submittedName>
        <fullName evidence="3">Uncharacterized protein</fullName>
    </submittedName>
</protein>